<dbReference type="CDD" id="cd02674">
    <property type="entry name" value="Peptidase_C19R"/>
    <property type="match status" value="1"/>
</dbReference>
<evidence type="ECO:0000256" key="2">
    <source>
        <dbReference type="ARBA" id="ARBA00009085"/>
    </source>
</evidence>
<dbReference type="InterPro" id="IPR028889">
    <property type="entry name" value="USP"/>
</dbReference>
<keyword evidence="3 6" id="KW-0378">Hydrolase</keyword>
<feature type="region of interest" description="Disordered" evidence="4">
    <location>
        <begin position="385"/>
        <end position="442"/>
    </location>
</feature>
<dbReference type="Pfam" id="PF00443">
    <property type="entry name" value="UCH"/>
    <property type="match status" value="1"/>
</dbReference>
<dbReference type="Gene3D" id="1.20.58.80">
    <property type="entry name" value="Phosphotransferase system, lactose/cellobiose-type IIA subunit"/>
    <property type="match status" value="1"/>
</dbReference>
<dbReference type="Gene3D" id="3.90.70.10">
    <property type="entry name" value="Cysteine proteinases"/>
    <property type="match status" value="1"/>
</dbReference>
<dbReference type="SUPFAM" id="SSF52821">
    <property type="entry name" value="Rhodanese/Cell cycle control phosphatase"/>
    <property type="match status" value="1"/>
</dbReference>
<evidence type="ECO:0000256" key="4">
    <source>
        <dbReference type="SAM" id="MobiDB-lite"/>
    </source>
</evidence>
<dbReference type="PANTHER" id="PTHR21646">
    <property type="entry name" value="UBIQUITIN CARBOXYL-TERMINAL HYDROLASE"/>
    <property type="match status" value="1"/>
</dbReference>
<evidence type="ECO:0000313" key="6">
    <source>
        <dbReference type="EMBL" id="JAG21216.1"/>
    </source>
</evidence>
<dbReference type="EMBL" id="GBHO01022388">
    <property type="protein sequence ID" value="JAG21216.1"/>
    <property type="molecule type" value="Transcribed_RNA"/>
</dbReference>
<feature type="region of interest" description="Disordered" evidence="4">
    <location>
        <begin position="325"/>
        <end position="372"/>
    </location>
</feature>
<evidence type="ECO:0000259" key="5">
    <source>
        <dbReference type="PROSITE" id="PS50235"/>
    </source>
</evidence>
<feature type="compositionally biased region" description="Low complexity" evidence="4">
    <location>
        <begin position="547"/>
        <end position="558"/>
    </location>
</feature>
<feature type="compositionally biased region" description="Polar residues" evidence="4">
    <location>
        <begin position="499"/>
        <end position="510"/>
    </location>
</feature>
<keyword evidence="3" id="KW-0788">Thiol protease</keyword>
<dbReference type="InterPro" id="IPR001394">
    <property type="entry name" value="Peptidase_C19_UCH"/>
</dbReference>
<organism evidence="6">
    <name type="scientific">Lygus hesperus</name>
    <name type="common">Western plant bug</name>
    <dbReference type="NCBI Taxonomy" id="30085"/>
    <lineage>
        <taxon>Eukaryota</taxon>
        <taxon>Metazoa</taxon>
        <taxon>Ecdysozoa</taxon>
        <taxon>Arthropoda</taxon>
        <taxon>Hexapoda</taxon>
        <taxon>Insecta</taxon>
        <taxon>Pterygota</taxon>
        <taxon>Neoptera</taxon>
        <taxon>Paraneoptera</taxon>
        <taxon>Hemiptera</taxon>
        <taxon>Heteroptera</taxon>
        <taxon>Panheteroptera</taxon>
        <taxon>Cimicomorpha</taxon>
        <taxon>Miridae</taxon>
        <taxon>Mirini</taxon>
        <taxon>Lygus</taxon>
    </lineage>
</organism>
<feature type="region of interest" description="Disordered" evidence="4">
    <location>
        <begin position="464"/>
        <end position="585"/>
    </location>
</feature>
<reference evidence="6" key="2">
    <citation type="submission" date="2014-07" db="EMBL/GenBank/DDBJ databases">
        <authorList>
            <person name="Hull J."/>
        </authorList>
    </citation>
    <scope>NUCLEOTIDE SEQUENCE</scope>
</reference>
<dbReference type="PROSITE" id="PS00973">
    <property type="entry name" value="USP_2"/>
    <property type="match status" value="1"/>
</dbReference>
<sequence length="937" mass="106041">MPMPVDLYFSENMEDLIKRSEFVVPQSTPYTKCLSLMEKLHKEAVKSRDRLDEENEFFHLHRYLTLSTYLSKSNKNKESKNNSVINETFLARKKKEYARASKNIGRYSELQTILKARYEARERQKSMSNVAITNANNFDNSGKLAKPAPSPLSVAVEKGFIECNQLYSLITNKTRKELLLIFDVRSAKDFKESHVDFDHILNIPEEIISSGMSAVSLGKKLDGADVSLWEKRTDADILVLMDWSTSMSSRQPSSKVMVLKNIILQWDPLKHYKSKPLILQGGYEELIERYPLITTNPKVEIPRSPSLALSDAPSVSDLEYPLEDLEPERPKTAPPVPKPDPPPQEARHSAPSSVDRSTKPTTVASNTQVTDENIDSIIDDLADSLSDDLGPLETPSEVDDTRKSHIVEPVPTNTAAYSDSSSDDEPPNSGGNKKERLYDRKRRYLFQDSRSRFISKRMRRNFDYWPSSQINSMETTNGAAESRKPDPAMVDDLRKLKPTFNNNDRPTASNIGEKGPSMDGDRPQKSRSATSNNENGFSRVPLKKDGSSAGILRRSSSSPNIKDMSDDESPTHHMPSFSRANKPSTPKVQHYLYSERTDSIHGTTSPGLTGLKNFANNCYMNSIVQCLNNTEPLVNELLRLQSASSVNVGSRLKGRIAQEVISAFRSMWSGEIKVYSIRELKSLMGDIKDIFKGSMHQDSNEFLIILLEHLHEDLNMPAEVENLIGAVEETGEKAWGEFRRKNCSIIQQLFYGQHRSTVTCSTCGHNSATFEQFFNLFVPIPPGRNDVTLNECIQLYMSGERINGWKCPNCKVERNATKKFDISRLPPVLIIALKRFTQEDGSWLHKKENLVSYPLDNLDMSRFTVPGSEQRNKVYNLYAMSTHSGTLQSGHYRAICKNPWVKKWFMFDDQSVDPLTESSVQSNPEVYILFYIAKQSS</sequence>
<dbReference type="GO" id="GO:0004843">
    <property type="term" value="F:cysteine-type deubiquitinase activity"/>
    <property type="evidence" value="ECO:0007669"/>
    <property type="project" value="UniProtKB-UniRule"/>
</dbReference>
<dbReference type="SUPFAM" id="SSF140856">
    <property type="entry name" value="USP8 N-terminal domain-like"/>
    <property type="match status" value="1"/>
</dbReference>
<name>A0A0A9XNL3_LYGHE</name>
<feature type="compositionally biased region" description="Polar residues" evidence="4">
    <location>
        <begin position="350"/>
        <end position="371"/>
    </location>
</feature>
<reference evidence="6" key="1">
    <citation type="journal article" date="2014" name="PLoS ONE">
        <title>Transcriptome-Based Identification of ABC Transporters in the Western Tarnished Plant Bug Lygus hesperus.</title>
        <authorList>
            <person name="Hull J.J."/>
            <person name="Chaney K."/>
            <person name="Geib S.M."/>
            <person name="Fabrick J.A."/>
            <person name="Brent C.S."/>
            <person name="Walsh D."/>
            <person name="Lavine L.C."/>
        </authorList>
    </citation>
    <scope>NUCLEOTIDE SEQUENCE</scope>
</reference>
<feature type="compositionally biased region" description="Polar residues" evidence="4">
    <location>
        <begin position="526"/>
        <end position="536"/>
    </location>
</feature>
<comment type="catalytic activity">
    <reaction evidence="1 3">
        <text>Thiol-dependent hydrolysis of ester, thioester, amide, peptide and isopeptide bonds formed by the C-terminal Gly of ubiquitin (a 76-residue protein attached to proteins as an intracellular targeting signal).</text>
        <dbReference type="EC" id="3.4.19.12"/>
    </reaction>
</comment>
<dbReference type="InterPro" id="IPR018200">
    <property type="entry name" value="USP_CS"/>
</dbReference>
<evidence type="ECO:0000256" key="1">
    <source>
        <dbReference type="ARBA" id="ARBA00000707"/>
    </source>
</evidence>
<keyword evidence="3" id="KW-0645">Protease</keyword>
<feature type="compositionally biased region" description="Basic and acidic residues" evidence="4">
    <location>
        <begin position="481"/>
        <end position="495"/>
    </location>
</feature>
<dbReference type="InterPro" id="IPR036873">
    <property type="entry name" value="Rhodanese-like_dom_sf"/>
</dbReference>
<dbReference type="GO" id="GO:0006508">
    <property type="term" value="P:proteolysis"/>
    <property type="evidence" value="ECO:0007669"/>
    <property type="project" value="UniProtKB-KW"/>
</dbReference>
<dbReference type="Gene3D" id="3.40.250.10">
    <property type="entry name" value="Rhodanese-like domain"/>
    <property type="match status" value="1"/>
</dbReference>
<dbReference type="AlphaFoldDB" id="A0A0A9XNL3"/>
<feature type="compositionally biased region" description="Polar residues" evidence="4">
    <location>
        <begin position="466"/>
        <end position="479"/>
    </location>
</feature>
<dbReference type="InterPro" id="IPR038765">
    <property type="entry name" value="Papain-like_cys_pep_sf"/>
</dbReference>
<dbReference type="EC" id="3.4.19.12" evidence="3"/>
<keyword evidence="3" id="KW-0833">Ubl conjugation pathway</keyword>
<dbReference type="PROSITE" id="PS50235">
    <property type="entry name" value="USP_3"/>
    <property type="match status" value="1"/>
</dbReference>
<dbReference type="GO" id="GO:0016579">
    <property type="term" value="P:protein deubiquitination"/>
    <property type="evidence" value="ECO:0007669"/>
    <property type="project" value="InterPro"/>
</dbReference>
<dbReference type="InterPro" id="IPR050185">
    <property type="entry name" value="Ub_carboxyl-term_hydrolase"/>
</dbReference>
<gene>
    <name evidence="6" type="primary">Usp8_1</name>
    <name evidence="6" type="ORF">CM83_81989</name>
</gene>
<dbReference type="SUPFAM" id="SSF54001">
    <property type="entry name" value="Cysteine proteinases"/>
    <property type="match status" value="1"/>
</dbReference>
<protein>
    <recommendedName>
        <fullName evidence="3">Ubiquitin carboxyl-terminal hydrolase</fullName>
        <ecNumber evidence="3">3.4.19.12</ecNumber>
    </recommendedName>
</protein>
<dbReference type="PANTHER" id="PTHR21646:SF46">
    <property type="entry name" value="UBIQUITIN CARBOXYL-TERMINAL HYDROLASE"/>
    <property type="match status" value="1"/>
</dbReference>
<comment type="similarity">
    <text evidence="2 3">Belongs to the peptidase C19 family.</text>
</comment>
<feature type="domain" description="USP" evidence="5">
    <location>
        <begin position="609"/>
        <end position="934"/>
    </location>
</feature>
<accession>A0A0A9XNL3</accession>
<proteinExistence type="inferred from homology"/>
<evidence type="ECO:0000256" key="3">
    <source>
        <dbReference type="RuleBase" id="RU366025"/>
    </source>
</evidence>
<feature type="compositionally biased region" description="Pro residues" evidence="4">
    <location>
        <begin position="332"/>
        <end position="344"/>
    </location>
</feature>
<dbReference type="PROSITE" id="PS00972">
    <property type="entry name" value="USP_1"/>
    <property type="match status" value="1"/>
</dbReference>